<gene>
    <name evidence="11" type="ORF">PHYBOEH_007144</name>
</gene>
<keyword evidence="4 9" id="KW-0732">Signal</keyword>
<keyword evidence="2" id="KW-0964">Secreted</keyword>
<evidence type="ECO:0000256" key="7">
    <source>
        <dbReference type="ARBA" id="ARBA00023157"/>
    </source>
</evidence>
<dbReference type="GO" id="GO:0004252">
    <property type="term" value="F:serine-type endopeptidase activity"/>
    <property type="evidence" value="ECO:0007669"/>
    <property type="project" value="InterPro"/>
</dbReference>
<sequence>MKLTHCGVFLLVTLATFVRGYSFSEFSWASDLPASIEDVEESTGLTADEEDRIIGGLETSIDAFPYIVGIRDFSENYCAGVLIAPHSGSGENKGEQILVVERSRHLNYNEDTQDYDIGLLKLETPASPEPVRLCAANGSDNNVGTMATVFGWGATENSTSSDSLRPVDVEVISNEKCGEYFTSGVSDEILCAGTGNGADACRGDSGGPLVVDDVLIGIVSAGSRSCGETPGLYTRVASVLDYINDVLTYGINETNSQNLTDEPTLYDLIENLLFGSNSTDGDDSEYQQS</sequence>
<dbReference type="PANTHER" id="PTHR24276:SF98">
    <property type="entry name" value="FI18310P1-RELATED"/>
    <property type="match status" value="1"/>
</dbReference>
<dbReference type="GO" id="GO:0006508">
    <property type="term" value="P:proteolysis"/>
    <property type="evidence" value="ECO:0007669"/>
    <property type="project" value="UniProtKB-KW"/>
</dbReference>
<dbReference type="SMART" id="SM00020">
    <property type="entry name" value="Tryp_SPc"/>
    <property type="match status" value="1"/>
</dbReference>
<dbReference type="InterPro" id="IPR033116">
    <property type="entry name" value="TRYPSIN_SER"/>
</dbReference>
<keyword evidence="12" id="KW-1185">Reference proteome</keyword>
<dbReference type="GO" id="GO:0005576">
    <property type="term" value="C:extracellular region"/>
    <property type="evidence" value="ECO:0007669"/>
    <property type="project" value="UniProtKB-SubCell"/>
</dbReference>
<evidence type="ECO:0000256" key="4">
    <source>
        <dbReference type="ARBA" id="ARBA00022729"/>
    </source>
</evidence>
<feature type="chain" id="PRO_5035734140" description="Peptidase S1 domain-containing protein" evidence="9">
    <location>
        <begin position="21"/>
        <end position="289"/>
    </location>
</feature>
<reference evidence="11" key="1">
    <citation type="submission" date="2021-02" db="EMBL/GenBank/DDBJ databases">
        <authorList>
            <person name="Palmer J.M."/>
        </authorList>
    </citation>
    <scope>NUCLEOTIDE SEQUENCE</scope>
    <source>
        <strain evidence="11">SCRP23</strain>
    </source>
</reference>
<evidence type="ECO:0000256" key="5">
    <source>
        <dbReference type="ARBA" id="ARBA00022801"/>
    </source>
</evidence>
<comment type="subcellular location">
    <subcellularLocation>
        <location evidence="1">Secreted</location>
    </subcellularLocation>
</comment>
<dbReference type="AlphaFoldDB" id="A0A8T1WBQ9"/>
<evidence type="ECO:0000256" key="2">
    <source>
        <dbReference type="ARBA" id="ARBA00022525"/>
    </source>
</evidence>
<dbReference type="PROSITE" id="PS50240">
    <property type="entry name" value="TRYPSIN_DOM"/>
    <property type="match status" value="1"/>
</dbReference>
<keyword evidence="7" id="KW-1015">Disulfide bond</keyword>
<keyword evidence="3" id="KW-0645">Protease</keyword>
<dbReference type="InterPro" id="IPR050430">
    <property type="entry name" value="Peptidase_S1"/>
</dbReference>
<organism evidence="11 12">
    <name type="scientific">Phytophthora boehmeriae</name>
    <dbReference type="NCBI Taxonomy" id="109152"/>
    <lineage>
        <taxon>Eukaryota</taxon>
        <taxon>Sar</taxon>
        <taxon>Stramenopiles</taxon>
        <taxon>Oomycota</taxon>
        <taxon>Peronosporomycetes</taxon>
        <taxon>Peronosporales</taxon>
        <taxon>Peronosporaceae</taxon>
        <taxon>Phytophthora</taxon>
    </lineage>
</organism>
<dbReference type="FunFam" id="2.40.10.10:FF:000036">
    <property type="entry name" value="Trypsin beta"/>
    <property type="match status" value="1"/>
</dbReference>
<dbReference type="EMBL" id="JAGDFL010000390">
    <property type="protein sequence ID" value="KAG7390128.1"/>
    <property type="molecule type" value="Genomic_DNA"/>
</dbReference>
<dbReference type="Pfam" id="PF00089">
    <property type="entry name" value="Trypsin"/>
    <property type="match status" value="1"/>
</dbReference>
<evidence type="ECO:0000256" key="6">
    <source>
        <dbReference type="ARBA" id="ARBA00022825"/>
    </source>
</evidence>
<evidence type="ECO:0000256" key="3">
    <source>
        <dbReference type="ARBA" id="ARBA00022670"/>
    </source>
</evidence>
<keyword evidence="5" id="KW-0378">Hydrolase</keyword>
<evidence type="ECO:0000313" key="11">
    <source>
        <dbReference type="EMBL" id="KAG7390128.1"/>
    </source>
</evidence>
<name>A0A8T1WBQ9_9STRA</name>
<dbReference type="CDD" id="cd00190">
    <property type="entry name" value="Tryp_SPc"/>
    <property type="match status" value="1"/>
</dbReference>
<evidence type="ECO:0000259" key="10">
    <source>
        <dbReference type="PROSITE" id="PS50240"/>
    </source>
</evidence>
<evidence type="ECO:0000256" key="9">
    <source>
        <dbReference type="SAM" id="SignalP"/>
    </source>
</evidence>
<feature type="signal peptide" evidence="9">
    <location>
        <begin position="1"/>
        <end position="20"/>
    </location>
</feature>
<feature type="domain" description="Peptidase S1" evidence="10">
    <location>
        <begin position="53"/>
        <end position="248"/>
    </location>
</feature>
<proteinExistence type="predicted"/>
<protein>
    <recommendedName>
        <fullName evidence="10">Peptidase S1 domain-containing protein</fullName>
    </recommendedName>
</protein>
<dbReference type="Proteomes" id="UP000693981">
    <property type="component" value="Unassembled WGS sequence"/>
</dbReference>
<dbReference type="InterPro" id="IPR001254">
    <property type="entry name" value="Trypsin_dom"/>
</dbReference>
<dbReference type="OrthoDB" id="122635at2759"/>
<comment type="caution">
    <text evidence="11">The sequence shown here is derived from an EMBL/GenBank/DDBJ whole genome shotgun (WGS) entry which is preliminary data.</text>
</comment>
<dbReference type="PANTHER" id="PTHR24276">
    <property type="entry name" value="POLYSERASE-RELATED"/>
    <property type="match status" value="1"/>
</dbReference>
<accession>A0A8T1WBQ9</accession>
<keyword evidence="6" id="KW-0720">Serine protease</keyword>
<dbReference type="PROSITE" id="PS00135">
    <property type="entry name" value="TRYPSIN_SER"/>
    <property type="match status" value="1"/>
</dbReference>
<evidence type="ECO:0000256" key="8">
    <source>
        <dbReference type="ARBA" id="ARBA00023180"/>
    </source>
</evidence>
<evidence type="ECO:0000256" key="1">
    <source>
        <dbReference type="ARBA" id="ARBA00004613"/>
    </source>
</evidence>
<evidence type="ECO:0000313" key="12">
    <source>
        <dbReference type="Proteomes" id="UP000693981"/>
    </source>
</evidence>
<keyword evidence="8" id="KW-0325">Glycoprotein</keyword>